<dbReference type="PANTHER" id="PTHR21596">
    <property type="entry name" value="RIBONUCLEASE P SUBUNIT P38"/>
    <property type="match status" value="1"/>
</dbReference>
<gene>
    <name evidence="4" type="ORF">PPROV_001029700</name>
</gene>
<evidence type="ECO:0000313" key="5">
    <source>
        <dbReference type="Proteomes" id="UP000660262"/>
    </source>
</evidence>
<evidence type="ECO:0000259" key="3">
    <source>
        <dbReference type="Pfam" id="PF03469"/>
    </source>
</evidence>
<name>A0A830I3F7_9CHLO</name>
<dbReference type="InterPro" id="IPR005379">
    <property type="entry name" value="FDM1-5/IDN2_XH"/>
</dbReference>
<dbReference type="Proteomes" id="UP000660262">
    <property type="component" value="Unassembled WGS sequence"/>
</dbReference>
<reference evidence="4" key="1">
    <citation type="submission" date="2020-10" db="EMBL/GenBank/DDBJ databases">
        <title>Unveiling of a novel bifunctional photoreceptor, Dualchrome1, isolated from a cosmopolitan green alga.</title>
        <authorList>
            <person name="Suzuki S."/>
            <person name="Kawachi M."/>
        </authorList>
    </citation>
    <scope>NUCLEOTIDE SEQUENCE</scope>
    <source>
        <strain evidence="4">NIES 2893</strain>
    </source>
</reference>
<evidence type="ECO:0000313" key="4">
    <source>
        <dbReference type="EMBL" id="GHP11569.1"/>
    </source>
</evidence>
<feature type="domain" description="Factor of DNA methylation 1-5/IDN2" evidence="3">
    <location>
        <begin position="642"/>
        <end position="760"/>
    </location>
</feature>
<feature type="region of interest" description="Disordered" evidence="2">
    <location>
        <begin position="54"/>
        <end position="104"/>
    </location>
</feature>
<dbReference type="AlphaFoldDB" id="A0A830I3F7"/>
<sequence length="793" mass="90466">MAATREGGGRRDEKGLVRGRETSSLLCSLLCPPRACFPFPIHSQLRFIMGKRNKRDDDSMDDQYYSDYDSDRDDAVVRDPTAPARMREDDQAKQEPKHDPCYYDDQPPVPTCTSSLAAAAQPRSRDPLFVSTNGYLTKPFPGEKNFEEKKKMWDAAVAGHLAKFRDPNSSFSAEKPVEKSRVAGEEKYVCKICRNAFFKDLASLYQHCDSKSRQGSPGEWLDLHAALAEHIAVDHLGAKINDQRAVSLLTVAKTQRAQSLAENAAGTSRAQGFTLTKLNEIQGDEHVGEIAWPPTVVLEHIPRFINEQNKYVSKLGGNNDLRTALGIGEAVGKEEDHISCKLLYNFRGFTGVGAITFPPTYNGYTLAIKFCDDHMKRKYKQRIGYAQSMGYAQGMGHAQMAADVSYTARLLTGPDLHVESSFFLNNRLPMKESPFKSHTRMAHATLYVEHDRLMKKRAAEREKLNEEMQKKYANNIEVLNQVNSEYAERVSLVEKEKEKLLQQLKAEADRNQRELEKKMEKVKIEADRRIYEFKEKDHAEKQRMMALEDKAKSAEEMERQLDEQKASLEKKLADKMEDCEQLSFTFNVMFTQNNEFNEKSADFLQLITKTEIAAFLDINSALKKGRELPLRKVGEVQDATVEKMLTCFKKKHPSLQDFEMAVAEKVQDINTTLRGANFCPLKVVSTNDEHGNEKNGYAIIYDDPELVSIKEEWDEDIMQDIAEERLRLEKINASGQYASWQVWDSVIDDKMNPFEVAQKLIGMLLDQKSIIDEQKSTIDELMPNQGSRRRRQR</sequence>
<keyword evidence="1" id="KW-0175">Coiled coil</keyword>
<comment type="caution">
    <text evidence="4">The sequence shown here is derived from an EMBL/GenBank/DDBJ whole genome shotgun (WGS) entry which is preliminary data.</text>
</comment>
<feature type="coiled-coil region" evidence="1">
    <location>
        <begin position="450"/>
        <end position="578"/>
    </location>
</feature>
<dbReference type="EMBL" id="BNJQ01000035">
    <property type="protein sequence ID" value="GHP11569.1"/>
    <property type="molecule type" value="Genomic_DNA"/>
</dbReference>
<protein>
    <recommendedName>
        <fullName evidence="3">Factor of DNA methylation 1-5/IDN2 domain-containing protein</fullName>
    </recommendedName>
</protein>
<dbReference type="Pfam" id="PF03469">
    <property type="entry name" value="XH"/>
    <property type="match status" value="1"/>
</dbReference>
<evidence type="ECO:0000256" key="1">
    <source>
        <dbReference type="SAM" id="Coils"/>
    </source>
</evidence>
<evidence type="ECO:0000256" key="2">
    <source>
        <dbReference type="SAM" id="MobiDB-lite"/>
    </source>
</evidence>
<accession>A0A830I3F7</accession>
<keyword evidence="5" id="KW-1185">Reference proteome</keyword>
<dbReference type="GO" id="GO:0080188">
    <property type="term" value="P:gene silencing by siRNA-directed DNA methylation"/>
    <property type="evidence" value="ECO:0007669"/>
    <property type="project" value="InterPro"/>
</dbReference>
<feature type="compositionally biased region" description="Basic and acidic residues" evidence="2">
    <location>
        <begin position="85"/>
        <end position="101"/>
    </location>
</feature>
<proteinExistence type="predicted"/>
<dbReference type="InterPro" id="IPR045177">
    <property type="entry name" value="FDM1-5/IDN2"/>
</dbReference>
<organism evidence="4 5">
    <name type="scientific">Pycnococcus provasolii</name>
    <dbReference type="NCBI Taxonomy" id="41880"/>
    <lineage>
        <taxon>Eukaryota</taxon>
        <taxon>Viridiplantae</taxon>
        <taxon>Chlorophyta</taxon>
        <taxon>Pseudoscourfieldiophyceae</taxon>
        <taxon>Pseudoscourfieldiales</taxon>
        <taxon>Pycnococcaceae</taxon>
        <taxon>Pycnococcus</taxon>
    </lineage>
</organism>